<evidence type="ECO:0000256" key="4">
    <source>
        <dbReference type="ARBA" id="ARBA00012011"/>
    </source>
</evidence>
<dbReference type="SUPFAM" id="SSF52343">
    <property type="entry name" value="Ferredoxin reductase-like, C-terminal NADP-linked domain"/>
    <property type="match status" value="1"/>
</dbReference>
<dbReference type="OrthoDB" id="432685at2759"/>
<dbReference type="GO" id="GO:0090524">
    <property type="term" value="F:cytochrome-b5 reductase activity, acting on NADH"/>
    <property type="evidence" value="ECO:0007669"/>
    <property type="project" value="UniProtKB-EC"/>
</dbReference>
<name>A0A9P6M781_9FUNG</name>
<dbReference type="Gene3D" id="2.40.30.10">
    <property type="entry name" value="Translation factors"/>
    <property type="match status" value="1"/>
</dbReference>
<dbReference type="SUPFAM" id="SSF63380">
    <property type="entry name" value="Riboflavin synthase domain-like"/>
    <property type="match status" value="1"/>
</dbReference>
<dbReference type="GO" id="GO:0005741">
    <property type="term" value="C:mitochondrial outer membrane"/>
    <property type="evidence" value="ECO:0007669"/>
    <property type="project" value="UniProtKB-SubCell"/>
</dbReference>
<dbReference type="Gene3D" id="3.40.50.80">
    <property type="entry name" value="Nucleotide-binding domain of ferredoxin-NADP reductase (FNR) module"/>
    <property type="match status" value="1"/>
</dbReference>
<feature type="binding site" evidence="8">
    <location>
        <position position="31"/>
    </location>
    <ligand>
        <name>FAD</name>
        <dbReference type="ChEBI" id="CHEBI:57692"/>
    </ligand>
</feature>
<evidence type="ECO:0000256" key="3">
    <source>
        <dbReference type="ARBA" id="ARBA00006105"/>
    </source>
</evidence>
<accession>A0A9P6M781</accession>
<evidence type="ECO:0000256" key="6">
    <source>
        <dbReference type="ARBA" id="ARBA00022827"/>
    </source>
</evidence>
<evidence type="ECO:0000256" key="1">
    <source>
        <dbReference type="ARBA" id="ARBA00001974"/>
    </source>
</evidence>
<dbReference type="PANTHER" id="PTHR19370:SF171">
    <property type="entry name" value="NADH-CYTOCHROME B5 REDUCTASE 2"/>
    <property type="match status" value="1"/>
</dbReference>
<comment type="caution">
    <text evidence="11">The sequence shown here is derived from an EMBL/GenBank/DDBJ whole genome shotgun (WGS) entry which is preliminary data.</text>
</comment>
<evidence type="ECO:0000313" key="12">
    <source>
        <dbReference type="Proteomes" id="UP000749646"/>
    </source>
</evidence>
<evidence type="ECO:0000256" key="7">
    <source>
        <dbReference type="ARBA" id="ARBA00023002"/>
    </source>
</evidence>
<feature type="binding site" evidence="8">
    <location>
        <position position="75"/>
    </location>
    <ligand>
        <name>FAD</name>
        <dbReference type="ChEBI" id="CHEBI:57692"/>
    </ligand>
</feature>
<feature type="domain" description="Oxidoreductase FAD/NAD(P)-binding" evidence="9">
    <location>
        <begin position="67"/>
        <end position="212"/>
    </location>
</feature>
<evidence type="ECO:0000256" key="5">
    <source>
        <dbReference type="ARBA" id="ARBA00022630"/>
    </source>
</evidence>
<dbReference type="InterPro" id="IPR001834">
    <property type="entry name" value="CBR-like"/>
</dbReference>
<comment type="subcellular location">
    <subcellularLocation>
        <location evidence="2">Mitochondrion outer membrane</location>
        <topology evidence="2">Single-pass membrane protein</topology>
    </subcellularLocation>
</comment>
<dbReference type="InterPro" id="IPR001433">
    <property type="entry name" value="OxRdtase_FAD/NAD-bd"/>
</dbReference>
<comment type="similarity">
    <text evidence="3">Belongs to the flavoprotein pyridine nucleotide cytochrome reductase family.</text>
</comment>
<feature type="binding site" evidence="8">
    <location>
        <position position="23"/>
    </location>
    <ligand>
        <name>FAD</name>
        <dbReference type="ChEBI" id="CHEBI:57692"/>
    </ligand>
</feature>
<dbReference type="CDD" id="cd06183">
    <property type="entry name" value="cyt_b5_reduct_like"/>
    <property type="match status" value="1"/>
</dbReference>
<evidence type="ECO:0000259" key="10">
    <source>
        <dbReference type="Pfam" id="PF00970"/>
    </source>
</evidence>
<evidence type="ECO:0000259" key="9">
    <source>
        <dbReference type="Pfam" id="PF00175"/>
    </source>
</evidence>
<keyword evidence="12" id="KW-1185">Reference proteome</keyword>
<evidence type="ECO:0000256" key="8">
    <source>
        <dbReference type="PIRSR" id="PIRSR601834-1"/>
    </source>
</evidence>
<evidence type="ECO:0000313" key="11">
    <source>
        <dbReference type="EMBL" id="KAF9971726.1"/>
    </source>
</evidence>
<keyword evidence="6 8" id="KW-0274">FAD</keyword>
<gene>
    <name evidence="11" type="primary">MCR1_2</name>
    <name evidence="11" type="ORF">BGZ65_010251</name>
</gene>
<dbReference type="InterPro" id="IPR008333">
    <property type="entry name" value="Cbr1-like_FAD-bd_dom"/>
</dbReference>
<keyword evidence="7" id="KW-0560">Oxidoreductase</keyword>
<dbReference type="Pfam" id="PF00970">
    <property type="entry name" value="FAD_binding_6"/>
    <property type="match status" value="1"/>
</dbReference>
<organism evidence="11 12">
    <name type="scientific">Modicella reniformis</name>
    <dbReference type="NCBI Taxonomy" id="1440133"/>
    <lineage>
        <taxon>Eukaryota</taxon>
        <taxon>Fungi</taxon>
        <taxon>Fungi incertae sedis</taxon>
        <taxon>Mucoromycota</taxon>
        <taxon>Mortierellomycotina</taxon>
        <taxon>Mortierellomycetes</taxon>
        <taxon>Mortierellales</taxon>
        <taxon>Mortierellaceae</taxon>
        <taxon>Modicella</taxon>
    </lineage>
</organism>
<proteinExistence type="inferred from homology"/>
<dbReference type="PRINTS" id="PR00406">
    <property type="entry name" value="CYTB5RDTASE"/>
</dbReference>
<sequence length="243" mass="26965">MRAYTPIHHSIDKEQDRIQLLIKRYDEGQVSRFIHSARPGKKIEMRGPILIWPASRPELEIWDEIGMIAGGTGITAMMSIIHSVLTHPDKKIKISLLFAAQSPEELYFKDELDQLSRTFSDQFRVAYTVDRTPTPSSSSSSSSSSVKSDEWKGHIGYVNDKMLKELMPAPNRIAEDSPAVPDNRGGGAAASKVNSKKSIVLICGPESMVRHVAGTRGLSGQEPIRGILGTMGYQKDQVFRFPN</sequence>
<feature type="binding site" evidence="8">
    <location>
        <position position="4"/>
    </location>
    <ligand>
        <name>FAD</name>
        <dbReference type="ChEBI" id="CHEBI:57692"/>
    </ligand>
</feature>
<feature type="binding site" evidence="8">
    <location>
        <position position="2"/>
    </location>
    <ligand>
        <name>FAD</name>
        <dbReference type="ChEBI" id="CHEBI:57692"/>
    </ligand>
</feature>
<evidence type="ECO:0000256" key="2">
    <source>
        <dbReference type="ARBA" id="ARBA00004572"/>
    </source>
</evidence>
<protein>
    <recommendedName>
        <fullName evidence="4">cytochrome-b5 reductase</fullName>
        <ecNumber evidence="4">1.6.2.2</ecNumber>
    </recommendedName>
</protein>
<feature type="binding site" evidence="8">
    <location>
        <position position="21"/>
    </location>
    <ligand>
        <name>FAD</name>
        <dbReference type="ChEBI" id="CHEBI:57692"/>
    </ligand>
</feature>
<dbReference type="InterPro" id="IPR039261">
    <property type="entry name" value="FNR_nucleotide-bd"/>
</dbReference>
<dbReference type="Pfam" id="PF00175">
    <property type="entry name" value="NAD_binding_1"/>
    <property type="match status" value="1"/>
</dbReference>
<dbReference type="EMBL" id="JAAAHW010004768">
    <property type="protein sequence ID" value="KAF9971726.1"/>
    <property type="molecule type" value="Genomic_DNA"/>
</dbReference>
<dbReference type="EC" id="1.6.2.2" evidence="4"/>
<dbReference type="InterPro" id="IPR017938">
    <property type="entry name" value="Riboflavin_synthase-like_b-brl"/>
</dbReference>
<dbReference type="AlphaFoldDB" id="A0A9P6M781"/>
<feature type="domain" description="Flavoprotein pyridine nucleotide cytochrome reductase-like FAD-binding" evidence="10">
    <location>
        <begin position="1"/>
        <end position="49"/>
    </location>
</feature>
<feature type="binding site" evidence="8">
    <location>
        <position position="30"/>
    </location>
    <ligand>
        <name>FAD</name>
        <dbReference type="ChEBI" id="CHEBI:57692"/>
    </ligand>
</feature>
<dbReference type="Proteomes" id="UP000749646">
    <property type="component" value="Unassembled WGS sequence"/>
</dbReference>
<comment type="cofactor">
    <cofactor evidence="1 8">
        <name>FAD</name>
        <dbReference type="ChEBI" id="CHEBI:57692"/>
    </cofactor>
</comment>
<dbReference type="PANTHER" id="PTHR19370">
    <property type="entry name" value="NADH-CYTOCHROME B5 REDUCTASE"/>
    <property type="match status" value="1"/>
</dbReference>
<keyword evidence="5 8" id="KW-0285">Flavoprotein</keyword>
<reference evidence="11" key="1">
    <citation type="journal article" date="2020" name="Fungal Divers.">
        <title>Resolving the Mortierellaceae phylogeny through synthesis of multi-gene phylogenetics and phylogenomics.</title>
        <authorList>
            <person name="Vandepol N."/>
            <person name="Liber J."/>
            <person name="Desiro A."/>
            <person name="Na H."/>
            <person name="Kennedy M."/>
            <person name="Barry K."/>
            <person name="Grigoriev I.V."/>
            <person name="Miller A.N."/>
            <person name="O'Donnell K."/>
            <person name="Stajich J.E."/>
            <person name="Bonito G."/>
        </authorList>
    </citation>
    <scope>NUCLEOTIDE SEQUENCE</scope>
    <source>
        <strain evidence="11">MES-2147</strain>
    </source>
</reference>